<evidence type="ECO:0000256" key="3">
    <source>
        <dbReference type="ARBA" id="ARBA00022737"/>
    </source>
</evidence>
<evidence type="ECO:0000259" key="10">
    <source>
        <dbReference type="PROSITE" id="PS50268"/>
    </source>
</evidence>
<sequence>GKRIHRLLPTEPPILAYDQDLAINSTLRYDILSGNEKEMFFLDPQNGSLFLEKEVDLESLPDSVFVLQGNNAEFAYHLVDPSQSFSLDSRSGWLTVRNQARLDRETRPSLNMRVMAREKTPSVLQMASDSSVNVEVTLLDANDNNPTFLPSNLYEFSVTNLAPIGFIIGKVNIVNVNAIDPDIGRNGLVRYELKKDNKTLDTQTYFSVSPISGEISVIGSPLPVGRRSLFIEAADQPENPSERRLSLALASIEVTLSAKSGIAPDFVGAPYEFWVGDDVPVGTSVGQIRISEAVDKSRVVFDLLHSYHEGVPFAIEERSGVITVVDEISKYENSLYDFEAVVTDEKRMTLVTNVTIHIVESAVSHMEKPSLLEFRVKENKAGDIVGRIVVGVRKGNPKFSLLDDFSAFSIAQDGTLYTKAALDRELRSSYFITVVAQIGRAERYFQVHITVEDENDNPPKFTQSHYDIRVRENWKPETPLLKLAVSDSDLNSNVWLSLKGKGNELFTLSQSGSLRLNRALDREERSVYTFSVIARDQGNLSSEASITVHVEDENDNKPKFVDLAILSEEARVVPGTGDLRISLGNKTIYQDPPTRRKREFPTLIIPETMSLGVSAFRLQATDQDLAENGTITYGIASESNIPFGPVVKLITTHNFAVHPVSGEVSLAGLPTPESEYLVNFTAIDGGGLLDWSVVRIKIEDINNNAPIFEKTWYDFDVPEGSYKSFGIGKVTAIDADFGQNGNVTYSILQKKENFSIFPFKVGPQNGEITVSGELDRETIDLYSFKVLAQDNGPFDNRMRSTVEVMVRITDVNDNPPVFYGYDRALQTTPSQLLGSDRKDNFERSILLPVYFASVAENSAPGIPIARILTNDSDLPDNGNGIVVYDILRKKNHRQLFAIDKEGTVTVTSYLDFETQAVHNVTIIASDLGNPSLSSTALLIVTVVDVVESTVEDKDRSLIPNNYYELEANPNEIRIVVRIKDVNDNAPRFVPSGRPFVAAIPSSATYGYPIIRLHAEDIDVGLNGEVHYEIMGREDSDRFTIDPISGHVRALTSFVKEKGRVFGFDVKATDRRGAHDGKVAITNVFVYVLDDDRKLAMVMGARPNEIEVNLRNITRALSNVTGLDVRVRKLEPHFNKEATDMYLYAVDPLMNVIIDSETLKHVLRARGGEVRRAVEPYRLLGLAEGGEISGPVKSRLSLSALELATIVLGCIVFLGAITSALCVVCLHKRKRKVDTFKMGVTPLSADLMFHTKEMKARNNFNPSAFTEGSTDSYISGNRSECGYRRDRRERRSMIQPRPQQALKASLASVHSSGRDSGIVEAPHCCPCSHSPSHSSANSSHGSYEDSLKSLQRRHSDNRRKSMRTSLHPYPPPLPPPALSRHPSGRHFQS</sequence>
<evidence type="ECO:0000256" key="4">
    <source>
        <dbReference type="ARBA" id="ARBA00022837"/>
    </source>
</evidence>
<dbReference type="Pfam" id="PF00028">
    <property type="entry name" value="Cadherin"/>
    <property type="match status" value="4"/>
</dbReference>
<feature type="domain" description="Cadherin" evidence="10">
    <location>
        <begin position="14"/>
        <end position="148"/>
    </location>
</feature>
<feature type="domain" description="Cadherin" evidence="10">
    <location>
        <begin position="150"/>
        <end position="266"/>
    </location>
</feature>
<comment type="subcellular location">
    <subcellularLocation>
        <location evidence="1">Membrane</location>
    </subcellularLocation>
</comment>
<dbReference type="SUPFAM" id="SSF49313">
    <property type="entry name" value="Cadherin-like"/>
    <property type="match status" value="10"/>
</dbReference>
<feature type="domain" description="Cadherin" evidence="10">
    <location>
        <begin position="597"/>
        <end position="708"/>
    </location>
</feature>
<dbReference type="SMART" id="SM00112">
    <property type="entry name" value="CA"/>
    <property type="match status" value="9"/>
</dbReference>
<feature type="domain" description="Cadherin" evidence="10">
    <location>
        <begin position="991"/>
        <end position="1104"/>
    </location>
</feature>
<feature type="compositionally biased region" description="Pro residues" evidence="8">
    <location>
        <begin position="1367"/>
        <end position="1376"/>
    </location>
</feature>
<evidence type="ECO:0000256" key="8">
    <source>
        <dbReference type="SAM" id="MobiDB-lite"/>
    </source>
</evidence>
<keyword evidence="3" id="KW-0677">Repeat</keyword>
<keyword evidence="4 7" id="KW-0106">Calcium</keyword>
<reference evidence="11" key="1">
    <citation type="submission" date="2022-01" db="EMBL/GenBank/DDBJ databases">
        <authorList>
            <person name="King R."/>
        </authorList>
    </citation>
    <scope>NUCLEOTIDE SEQUENCE</scope>
</reference>
<feature type="domain" description="Cadherin" evidence="10">
    <location>
        <begin position="398"/>
        <end position="461"/>
    </location>
</feature>
<dbReference type="Gene3D" id="2.60.40.60">
    <property type="entry name" value="Cadherins"/>
    <property type="match status" value="10"/>
</dbReference>
<organism evidence="11 12">
    <name type="scientific">Nezara viridula</name>
    <name type="common">Southern green stink bug</name>
    <name type="synonym">Cimex viridulus</name>
    <dbReference type="NCBI Taxonomy" id="85310"/>
    <lineage>
        <taxon>Eukaryota</taxon>
        <taxon>Metazoa</taxon>
        <taxon>Ecdysozoa</taxon>
        <taxon>Arthropoda</taxon>
        <taxon>Hexapoda</taxon>
        <taxon>Insecta</taxon>
        <taxon>Pterygota</taxon>
        <taxon>Neoptera</taxon>
        <taxon>Paraneoptera</taxon>
        <taxon>Hemiptera</taxon>
        <taxon>Heteroptera</taxon>
        <taxon>Panheteroptera</taxon>
        <taxon>Pentatomomorpha</taxon>
        <taxon>Pentatomoidea</taxon>
        <taxon>Pentatomidae</taxon>
        <taxon>Pentatominae</taxon>
        <taxon>Nezara</taxon>
    </lineage>
</organism>
<dbReference type="FunFam" id="2.60.40.60:FF:000020">
    <property type="entry name" value="Dachsous cadherin-related 1b"/>
    <property type="match status" value="2"/>
</dbReference>
<dbReference type="InterPro" id="IPR002126">
    <property type="entry name" value="Cadherin-like_dom"/>
</dbReference>
<dbReference type="GO" id="GO:0060429">
    <property type="term" value="P:epithelium development"/>
    <property type="evidence" value="ECO:0007669"/>
    <property type="project" value="UniProtKB-ARBA"/>
</dbReference>
<keyword evidence="12" id="KW-1185">Reference proteome</keyword>
<dbReference type="PANTHER" id="PTHR24027:SF438">
    <property type="entry name" value="CADHERIN 23"/>
    <property type="match status" value="1"/>
</dbReference>
<evidence type="ECO:0000256" key="1">
    <source>
        <dbReference type="ARBA" id="ARBA00004370"/>
    </source>
</evidence>
<proteinExistence type="predicted"/>
<dbReference type="GO" id="GO:0007156">
    <property type="term" value="P:homophilic cell adhesion via plasma membrane adhesion molecules"/>
    <property type="evidence" value="ECO:0007669"/>
    <property type="project" value="InterPro"/>
</dbReference>
<evidence type="ECO:0000256" key="2">
    <source>
        <dbReference type="ARBA" id="ARBA00022692"/>
    </source>
</evidence>
<dbReference type="GO" id="GO:0008013">
    <property type="term" value="F:beta-catenin binding"/>
    <property type="evidence" value="ECO:0007669"/>
    <property type="project" value="TreeGrafter"/>
</dbReference>
<feature type="region of interest" description="Disordered" evidence="8">
    <location>
        <begin position="1326"/>
        <end position="1388"/>
    </location>
</feature>
<dbReference type="PROSITE" id="PS50268">
    <property type="entry name" value="CADHERIN_2"/>
    <property type="match status" value="9"/>
</dbReference>
<feature type="region of interest" description="Disordered" evidence="8">
    <location>
        <begin position="1259"/>
        <end position="1314"/>
    </location>
</feature>
<dbReference type="GO" id="GO:0005509">
    <property type="term" value="F:calcium ion binding"/>
    <property type="evidence" value="ECO:0007669"/>
    <property type="project" value="UniProtKB-UniRule"/>
</dbReference>
<feature type="non-terminal residue" evidence="11">
    <location>
        <position position="1"/>
    </location>
</feature>
<dbReference type="InterPro" id="IPR020894">
    <property type="entry name" value="Cadherin_CS"/>
</dbReference>
<evidence type="ECO:0000256" key="6">
    <source>
        <dbReference type="ARBA" id="ARBA00023136"/>
    </source>
</evidence>
<dbReference type="GO" id="GO:0016477">
    <property type="term" value="P:cell migration"/>
    <property type="evidence" value="ECO:0007669"/>
    <property type="project" value="TreeGrafter"/>
</dbReference>
<dbReference type="PRINTS" id="PR00205">
    <property type="entry name" value="CADHERIN"/>
</dbReference>
<name>A0A9P0HEB0_NEZVI</name>
<dbReference type="PROSITE" id="PS00232">
    <property type="entry name" value="CADHERIN_1"/>
    <property type="match status" value="5"/>
</dbReference>
<dbReference type="GO" id="GO:0009653">
    <property type="term" value="P:anatomical structure morphogenesis"/>
    <property type="evidence" value="ECO:0007669"/>
    <property type="project" value="UniProtKB-ARBA"/>
</dbReference>
<dbReference type="InterPro" id="IPR039808">
    <property type="entry name" value="Cadherin"/>
</dbReference>
<dbReference type="InterPro" id="IPR015919">
    <property type="entry name" value="Cadherin-like_sf"/>
</dbReference>
<evidence type="ECO:0000313" key="11">
    <source>
        <dbReference type="EMBL" id="CAH1400249.1"/>
    </source>
</evidence>
<dbReference type="EMBL" id="OV725080">
    <property type="protein sequence ID" value="CAH1400249.1"/>
    <property type="molecule type" value="Genomic_DNA"/>
</dbReference>
<dbReference type="GO" id="GO:0045296">
    <property type="term" value="F:cadherin binding"/>
    <property type="evidence" value="ECO:0007669"/>
    <property type="project" value="TreeGrafter"/>
</dbReference>
<feature type="compositionally biased region" description="Polar residues" evidence="8">
    <location>
        <begin position="1259"/>
        <end position="1277"/>
    </location>
</feature>
<feature type="transmembrane region" description="Helical" evidence="9">
    <location>
        <begin position="1202"/>
        <end position="1225"/>
    </location>
</feature>
<evidence type="ECO:0000256" key="7">
    <source>
        <dbReference type="PROSITE-ProRule" id="PRU00043"/>
    </source>
</evidence>
<keyword evidence="5 9" id="KW-1133">Transmembrane helix</keyword>
<feature type="compositionally biased region" description="Basic residues" evidence="8">
    <location>
        <begin position="1349"/>
        <end position="1361"/>
    </location>
</feature>
<keyword evidence="2 9" id="KW-0812">Transmembrane</keyword>
<keyword evidence="6 9" id="KW-0472">Membrane</keyword>
<gene>
    <name evidence="11" type="ORF">NEZAVI_LOCUS9535</name>
</gene>
<feature type="domain" description="Cadherin" evidence="10">
    <location>
        <begin position="846"/>
        <end position="988"/>
    </location>
</feature>
<accession>A0A9P0HEB0</accession>
<feature type="compositionally biased region" description="Low complexity" evidence="8">
    <location>
        <begin position="1327"/>
        <end position="1340"/>
    </location>
</feature>
<evidence type="ECO:0000256" key="9">
    <source>
        <dbReference type="SAM" id="Phobius"/>
    </source>
</evidence>
<feature type="domain" description="Cadherin" evidence="10">
    <location>
        <begin position="709"/>
        <end position="818"/>
    </location>
</feature>
<feature type="domain" description="Cadherin" evidence="10">
    <location>
        <begin position="462"/>
        <end position="560"/>
    </location>
</feature>
<dbReference type="CDD" id="cd11304">
    <property type="entry name" value="Cadherin_repeat"/>
    <property type="match status" value="9"/>
</dbReference>
<feature type="compositionally biased region" description="Basic and acidic residues" evidence="8">
    <location>
        <begin position="1280"/>
        <end position="1291"/>
    </location>
</feature>
<evidence type="ECO:0000256" key="5">
    <source>
        <dbReference type="ARBA" id="ARBA00022989"/>
    </source>
</evidence>
<evidence type="ECO:0000313" key="12">
    <source>
        <dbReference type="Proteomes" id="UP001152798"/>
    </source>
</evidence>
<protein>
    <recommendedName>
        <fullName evidence="10">Cadherin domain-containing protein</fullName>
    </recommendedName>
</protein>
<dbReference type="OrthoDB" id="6252479at2759"/>
<dbReference type="GO" id="GO:0016342">
    <property type="term" value="C:catenin complex"/>
    <property type="evidence" value="ECO:0007669"/>
    <property type="project" value="TreeGrafter"/>
</dbReference>
<dbReference type="Proteomes" id="UP001152798">
    <property type="component" value="Chromosome 4"/>
</dbReference>
<feature type="domain" description="Cadherin" evidence="10">
    <location>
        <begin position="267"/>
        <end position="371"/>
    </location>
</feature>
<dbReference type="PANTHER" id="PTHR24027">
    <property type="entry name" value="CADHERIN-23"/>
    <property type="match status" value="1"/>
</dbReference>